<evidence type="ECO:0000256" key="13">
    <source>
        <dbReference type="ARBA" id="ARBA00023204"/>
    </source>
</evidence>
<keyword evidence="3" id="KW-0479">Metal-binding</keyword>
<dbReference type="InterPro" id="IPR017871">
    <property type="entry name" value="ABC_transporter-like_CS"/>
</dbReference>
<dbReference type="InterPro" id="IPR027417">
    <property type="entry name" value="P-loop_NTPase"/>
</dbReference>
<evidence type="ECO:0000259" key="17">
    <source>
        <dbReference type="PROSITE" id="PS50893"/>
    </source>
</evidence>
<dbReference type="RefSeq" id="WP_241037369.1">
    <property type="nucleotide sequence ID" value="NZ_BAAAJF010000015.1"/>
</dbReference>
<dbReference type="SUPFAM" id="SSF52540">
    <property type="entry name" value="P-loop containing nucleoside triphosphate hydrolases"/>
    <property type="match status" value="2"/>
</dbReference>
<keyword evidence="11" id="KW-0267">Excision nuclease</keyword>
<dbReference type="PROSITE" id="PS50893">
    <property type="entry name" value="ABC_TRANSPORTER_2"/>
    <property type="match status" value="1"/>
</dbReference>
<dbReference type="Proteomes" id="UP001299970">
    <property type="component" value="Unassembled WGS sequence"/>
</dbReference>
<proteinExistence type="inferred from homology"/>
<dbReference type="Gene3D" id="3.40.50.300">
    <property type="entry name" value="P-loop containing nucleotide triphosphate hydrolases"/>
    <property type="match status" value="3"/>
</dbReference>
<dbReference type="Pfam" id="PF17755">
    <property type="entry name" value="UvrA_DNA-bind"/>
    <property type="match status" value="1"/>
</dbReference>
<evidence type="ECO:0000256" key="6">
    <source>
        <dbReference type="ARBA" id="ARBA00022763"/>
    </source>
</evidence>
<dbReference type="Gene3D" id="1.10.8.280">
    <property type="entry name" value="ABC transporter ATPase domain-like"/>
    <property type="match status" value="1"/>
</dbReference>
<evidence type="ECO:0000256" key="14">
    <source>
        <dbReference type="ARBA" id="ARBA00038000"/>
    </source>
</evidence>
<evidence type="ECO:0000313" key="19">
    <source>
        <dbReference type="Proteomes" id="UP001299970"/>
    </source>
</evidence>
<keyword evidence="4" id="KW-0677">Repeat</keyword>
<dbReference type="InterPro" id="IPR003593">
    <property type="entry name" value="AAA+_ATPase"/>
</dbReference>
<dbReference type="PANTHER" id="PTHR43152:SF3">
    <property type="entry name" value="UVRABC SYSTEM PROTEIN A"/>
    <property type="match status" value="1"/>
</dbReference>
<dbReference type="PROSITE" id="PS00211">
    <property type="entry name" value="ABC_TRANSPORTER_1"/>
    <property type="match status" value="1"/>
</dbReference>
<gene>
    <name evidence="18" type="primary">uvrA</name>
    <name evidence="18" type="ORF">MMF94_15800</name>
</gene>
<dbReference type="NCBIfam" id="TIGR00630">
    <property type="entry name" value="uvra"/>
    <property type="match status" value="1"/>
</dbReference>
<dbReference type="InterPro" id="IPR004602">
    <property type="entry name" value="UvrA"/>
</dbReference>
<dbReference type="Gene3D" id="1.20.1580.10">
    <property type="entry name" value="ABC transporter ATPase like domain"/>
    <property type="match status" value="3"/>
</dbReference>
<evidence type="ECO:0000256" key="10">
    <source>
        <dbReference type="ARBA" id="ARBA00022840"/>
    </source>
</evidence>
<evidence type="ECO:0000313" key="18">
    <source>
        <dbReference type="EMBL" id="MCH6167146.1"/>
    </source>
</evidence>
<keyword evidence="5" id="KW-0547">Nucleotide-binding</keyword>
<comment type="subcellular location">
    <subcellularLocation>
        <location evidence="1">Cytoplasm</location>
    </subcellularLocation>
</comment>
<evidence type="ECO:0000256" key="9">
    <source>
        <dbReference type="ARBA" id="ARBA00022833"/>
    </source>
</evidence>
<keyword evidence="10" id="KW-0067">ATP-binding</keyword>
<accession>A0ABS9TF32</accession>
<evidence type="ECO:0000256" key="2">
    <source>
        <dbReference type="ARBA" id="ARBA00022490"/>
    </source>
</evidence>
<keyword evidence="12" id="KW-0238">DNA-binding</keyword>
<evidence type="ECO:0000256" key="1">
    <source>
        <dbReference type="ARBA" id="ARBA00004496"/>
    </source>
</evidence>
<evidence type="ECO:0000256" key="3">
    <source>
        <dbReference type="ARBA" id="ARBA00022723"/>
    </source>
</evidence>
<dbReference type="InterPro" id="IPR041552">
    <property type="entry name" value="UvrA_DNA-bd"/>
</dbReference>
<dbReference type="PANTHER" id="PTHR43152">
    <property type="entry name" value="UVRABC SYSTEM PROTEIN A"/>
    <property type="match status" value="1"/>
</dbReference>
<dbReference type="EMBL" id="JAKXMK010000012">
    <property type="protein sequence ID" value="MCH6167146.1"/>
    <property type="molecule type" value="Genomic_DNA"/>
</dbReference>
<evidence type="ECO:0000256" key="4">
    <source>
        <dbReference type="ARBA" id="ARBA00022737"/>
    </source>
</evidence>
<feature type="domain" description="ABC transporter" evidence="17">
    <location>
        <begin position="568"/>
        <end position="908"/>
    </location>
</feature>
<sequence length="925" mass="99081">MNTDQLSIRVSGARENNLRSITVEIPRNAITVITGVSGSGKSSLAFGTIYAEGQRQYQESLSPYMRRGFEKVPKPKVEAVSGLGPTIAVKQHAPGRNPRSTVGTITEVGDFLRLLFARAGLHTCRHCGADVVPRTADELLAQALAALGDGPVRLGQVPRWTLPVESPGSPLDHRYSLDVVRLNGDSGDAEHIRRGVAAVRARDDAVLVIEPDGGNPLYLAPGHLCARCGRRATAVSSRFFSPNTPDGMCRDCEGLGTRIAVSAEKMIADPGLSIRAGALAFYGDRRRQPKKTYWPVRDLPELLTLFGAALDTPWCDLPAALRDIVIHGETSRPLSAEVKAFLPGRTDSGLVPQIDRLARSAAADGRRHNYDRFMITESCVECGGTRLNADARAVRLDGLDITEVMARPIAELPRWLDQVSKLELSGVVAEAVEKIVHELFQRLSHICEVGLDHLSLDRQMPALSAGEGQRLRIARQLGCGLIGVVYVLDEPSVGLHPRDTGRLIESLRRLRDAGNTVIVVEHDAEMMRSADHLIDIGPGAGNAGGQLVAVGPPGEVMAHPSSLTARYLRGADVPGGGRPERRKPDPAAHIVLTGARLHNLRGIDVSIPLDVLICITGPSGSGKSSLVKGILEPEVAASINGEPGRRDVLDTLRGHHVFGRVIGAAQDPMGRSSRSIPATYIGIFDEIRQLFAQLPLSIERRWTTTHFSFNSEAGQCWTCRGSGEQAMPMHFMADVVVPCSVCGGRRYNADVLDARLDGLTIADVLDLEVSQAVGFFGGRARIARALNMLDEVGLGGLRLGQNCATLSGGEAQRLKLSRELLRDLDSARTLYIVDEPTSGLHAADVSLLIGLLHRLVDRGDTVVVIEHNVDVIASADWVIDLGPGGGADGGRIVAQGTPETIAADARSALAPFLSEALAVTSRVRG</sequence>
<reference evidence="18 19" key="1">
    <citation type="submission" date="2022-03" db="EMBL/GenBank/DDBJ databases">
        <title>Pseudonocardia alaer sp. nov., a novel actinomycete isolated from reed forest soil.</title>
        <authorList>
            <person name="Wang L."/>
        </authorList>
    </citation>
    <scope>NUCLEOTIDE SEQUENCE [LARGE SCALE GENOMIC DNA]</scope>
    <source>
        <strain evidence="18 19">Y-16303</strain>
    </source>
</reference>
<evidence type="ECO:0000256" key="11">
    <source>
        <dbReference type="ARBA" id="ARBA00022881"/>
    </source>
</evidence>
<name>A0ABS9TF32_9PSEU</name>
<comment type="caution">
    <text evidence="18">The sequence shown here is derived from an EMBL/GenBank/DDBJ whole genome shotgun (WGS) entry which is preliminary data.</text>
</comment>
<protein>
    <recommendedName>
        <fullName evidence="15">UvrABC system protein A</fullName>
    </recommendedName>
    <alternativeName>
        <fullName evidence="16">Excinuclease ABC subunit A</fullName>
    </alternativeName>
</protein>
<organism evidence="18 19">
    <name type="scientific">Pseudonocardia alaniniphila</name>
    <dbReference type="NCBI Taxonomy" id="75291"/>
    <lineage>
        <taxon>Bacteria</taxon>
        <taxon>Bacillati</taxon>
        <taxon>Actinomycetota</taxon>
        <taxon>Actinomycetes</taxon>
        <taxon>Pseudonocardiales</taxon>
        <taxon>Pseudonocardiaceae</taxon>
        <taxon>Pseudonocardia</taxon>
    </lineage>
</organism>
<evidence type="ECO:0000256" key="5">
    <source>
        <dbReference type="ARBA" id="ARBA00022741"/>
    </source>
</evidence>
<evidence type="ECO:0000256" key="16">
    <source>
        <dbReference type="ARBA" id="ARBA00042156"/>
    </source>
</evidence>
<keyword evidence="6" id="KW-0227">DNA damage</keyword>
<evidence type="ECO:0000256" key="8">
    <source>
        <dbReference type="ARBA" id="ARBA00022771"/>
    </source>
</evidence>
<dbReference type="SMART" id="SM00382">
    <property type="entry name" value="AAA"/>
    <property type="match status" value="2"/>
</dbReference>
<keyword evidence="7" id="KW-0228">DNA excision</keyword>
<keyword evidence="13" id="KW-0234">DNA repair</keyword>
<comment type="similarity">
    <text evidence="14">Belongs to the ABC transporter superfamily. UvrA family.</text>
</comment>
<keyword evidence="19" id="KW-1185">Reference proteome</keyword>
<evidence type="ECO:0000256" key="15">
    <source>
        <dbReference type="ARBA" id="ARBA00039316"/>
    </source>
</evidence>
<dbReference type="InterPro" id="IPR003439">
    <property type="entry name" value="ABC_transporter-like_ATP-bd"/>
</dbReference>
<evidence type="ECO:0000256" key="7">
    <source>
        <dbReference type="ARBA" id="ARBA00022769"/>
    </source>
</evidence>
<keyword evidence="9" id="KW-0862">Zinc</keyword>
<keyword evidence="2" id="KW-0963">Cytoplasm</keyword>
<evidence type="ECO:0000256" key="12">
    <source>
        <dbReference type="ARBA" id="ARBA00023125"/>
    </source>
</evidence>
<keyword evidence="8" id="KW-0863">Zinc-finger</keyword>